<dbReference type="Proteomes" id="UP000030008">
    <property type="component" value="Unassembled WGS sequence"/>
</dbReference>
<accession>A0A099I438</accession>
<gene>
    <name evidence="1" type="ORF">CIAN88_15010</name>
</gene>
<sequence length="63" mass="7300">MQGEAYREFSDMVEENRETLRKMVLELHGQSEFMTGKCPLQHCGITGCFRRTEENSLTVADMK</sequence>
<comment type="caution">
    <text evidence="1">The sequence shown here is derived from an EMBL/GenBank/DDBJ whole genome shotgun (WGS) entry which is preliminary data.</text>
</comment>
<proteinExistence type="predicted"/>
<dbReference type="EMBL" id="JQIF01000069">
    <property type="protein sequence ID" value="KGJ52351.1"/>
    <property type="molecule type" value="Genomic_DNA"/>
</dbReference>
<dbReference type="AlphaFoldDB" id="A0A099I438"/>
<protein>
    <submittedName>
        <fullName evidence="1">Uncharacterized protein</fullName>
    </submittedName>
</protein>
<evidence type="ECO:0000313" key="1">
    <source>
        <dbReference type="EMBL" id="KGJ52351.1"/>
    </source>
</evidence>
<evidence type="ECO:0000313" key="2">
    <source>
        <dbReference type="Proteomes" id="UP000030008"/>
    </source>
</evidence>
<reference evidence="1 2" key="1">
    <citation type="submission" date="2014-08" db="EMBL/GenBank/DDBJ databases">
        <title>Clostridium innocuum, an unnegligible vancomycin-resistant pathogen causing extra-intestinal infections.</title>
        <authorList>
            <person name="Feng Y."/>
            <person name="Chiu C.-H."/>
        </authorList>
    </citation>
    <scope>NUCLEOTIDE SEQUENCE [LARGE SCALE GENOMIC DNA]</scope>
    <source>
        <strain evidence="1 2">AN88</strain>
    </source>
</reference>
<name>A0A099I438_CLOIN</name>
<organism evidence="1 2">
    <name type="scientific">Clostridium innocuum</name>
    <dbReference type="NCBI Taxonomy" id="1522"/>
    <lineage>
        <taxon>Bacteria</taxon>
        <taxon>Bacillati</taxon>
        <taxon>Bacillota</taxon>
        <taxon>Clostridia</taxon>
        <taxon>Eubacteriales</taxon>
        <taxon>Clostridiaceae</taxon>
        <taxon>Clostridium</taxon>
    </lineage>
</organism>